<dbReference type="GO" id="GO:0003677">
    <property type="term" value="F:DNA binding"/>
    <property type="evidence" value="ECO:0007669"/>
    <property type="project" value="InterPro"/>
</dbReference>
<dbReference type="SUPFAM" id="SSF57850">
    <property type="entry name" value="RING/U-box"/>
    <property type="match status" value="1"/>
</dbReference>
<sequence length="548" mass="61426">MIKNNCLFSLGLSSARGWKQERKKEGKRVVKEPVFDHAEYGLVEDIAEVDNKGALAPSGAGGSTTRRYCHVQDCTADMNEAKPYYHRKKVREFHAKASVVLVAMRQQRFCQQYSRFESLNFAKPPPPLVKLRRYLIDPMPAQKRSLEATTPPPSPPPLLEEEKADDSLQSGENHIHEPAENSCGIIRKTRTVMECLHRFCRECIDKSMRLGNNECPACRTHCASRRSLRDDPNYDALIAALYPDIDKYEEEELAFHEEERARNKQIQASIAQTFRRQAEALGKKRTSARATTATFVRRQGSYRNLRTRRNHRAIENQGSDDEEANGHDGSKDSSSADERSTEVKSKRYKRWGGARTSQPSSGANADGGCDDNDSEANREVLGASAGLVVSTEILAWGRGGIRSNTRYGVPNGAGGKISRNSRLSKLINRLQCANENNEALKISVMLVSLHEEKISSLKRPYLCCSPTSSVKHLCQYVAQQTSLEASEIEILMVKDFHPVNNTSKLKKEPGLSNPCYNELELLNEHQTLGIVHAHFTQQNLVSLFLGQI</sequence>
<dbReference type="PANTHER" id="PTHR46537:SF3">
    <property type="entry name" value="E3 UBIQUITIN-PROTEIN LIGASE RING1A"/>
    <property type="match status" value="1"/>
</dbReference>
<name>A0A2Z7D158_9LAMI</name>
<dbReference type="InterPro" id="IPR044592">
    <property type="entry name" value="RING1A/B"/>
</dbReference>
<dbReference type="Gene3D" id="4.10.1100.10">
    <property type="entry name" value="Transcription factor, SBP-box domain"/>
    <property type="match status" value="1"/>
</dbReference>
<feature type="region of interest" description="Disordered" evidence="5">
    <location>
        <begin position="140"/>
        <end position="176"/>
    </location>
</feature>
<evidence type="ECO:0000256" key="5">
    <source>
        <dbReference type="SAM" id="MobiDB-lite"/>
    </source>
</evidence>
<evidence type="ECO:0000313" key="8">
    <source>
        <dbReference type="EMBL" id="KZV51957.1"/>
    </source>
</evidence>
<dbReference type="Proteomes" id="UP000250235">
    <property type="component" value="Unassembled WGS sequence"/>
</dbReference>
<protein>
    <submittedName>
        <fullName evidence="8">Ring finger protein</fullName>
    </submittedName>
</protein>
<dbReference type="InterPro" id="IPR036893">
    <property type="entry name" value="SBP_sf"/>
</dbReference>
<feature type="domain" description="RING-type" evidence="6">
    <location>
        <begin position="183"/>
        <end position="219"/>
    </location>
</feature>
<reference evidence="8 9" key="1">
    <citation type="journal article" date="2015" name="Proc. Natl. Acad. Sci. U.S.A.">
        <title>The resurrection genome of Boea hygrometrica: A blueprint for survival of dehydration.</title>
        <authorList>
            <person name="Xiao L."/>
            <person name="Yang G."/>
            <person name="Zhang L."/>
            <person name="Yang X."/>
            <person name="Zhao S."/>
            <person name="Ji Z."/>
            <person name="Zhou Q."/>
            <person name="Hu M."/>
            <person name="Wang Y."/>
            <person name="Chen M."/>
            <person name="Xu Y."/>
            <person name="Jin H."/>
            <person name="Xiao X."/>
            <person name="Hu G."/>
            <person name="Bao F."/>
            <person name="Hu Y."/>
            <person name="Wan P."/>
            <person name="Li L."/>
            <person name="Deng X."/>
            <person name="Kuang T."/>
            <person name="Xiang C."/>
            <person name="Zhu J.K."/>
            <person name="Oliver M.J."/>
            <person name="He Y."/>
        </authorList>
    </citation>
    <scope>NUCLEOTIDE SEQUENCE [LARGE SCALE GENOMIC DNA]</scope>
    <source>
        <strain evidence="9">cv. XS01</strain>
    </source>
</reference>
<dbReference type="GO" id="GO:0008270">
    <property type="term" value="F:zinc ion binding"/>
    <property type="evidence" value="ECO:0007669"/>
    <property type="project" value="UniProtKB-KW"/>
</dbReference>
<dbReference type="EMBL" id="KQ991552">
    <property type="protein sequence ID" value="KZV51957.1"/>
    <property type="molecule type" value="Genomic_DNA"/>
</dbReference>
<feature type="compositionally biased region" description="Basic and acidic residues" evidence="5">
    <location>
        <begin position="324"/>
        <end position="345"/>
    </location>
</feature>
<evidence type="ECO:0000259" key="7">
    <source>
        <dbReference type="PROSITE" id="PS51141"/>
    </source>
</evidence>
<evidence type="ECO:0000313" key="9">
    <source>
        <dbReference type="Proteomes" id="UP000250235"/>
    </source>
</evidence>
<keyword evidence="1" id="KW-0479">Metal-binding</keyword>
<keyword evidence="2 4" id="KW-0863">Zinc-finger</keyword>
<evidence type="ECO:0000256" key="4">
    <source>
        <dbReference type="PROSITE-ProRule" id="PRU00470"/>
    </source>
</evidence>
<evidence type="ECO:0000259" key="6">
    <source>
        <dbReference type="PROSITE" id="PS50089"/>
    </source>
</evidence>
<evidence type="ECO:0000256" key="3">
    <source>
        <dbReference type="ARBA" id="ARBA00022833"/>
    </source>
</evidence>
<dbReference type="InterPro" id="IPR017907">
    <property type="entry name" value="Znf_RING_CS"/>
</dbReference>
<dbReference type="SUPFAM" id="SSF103612">
    <property type="entry name" value="SBT domain"/>
    <property type="match status" value="1"/>
</dbReference>
<organism evidence="8 9">
    <name type="scientific">Dorcoceras hygrometricum</name>
    <dbReference type="NCBI Taxonomy" id="472368"/>
    <lineage>
        <taxon>Eukaryota</taxon>
        <taxon>Viridiplantae</taxon>
        <taxon>Streptophyta</taxon>
        <taxon>Embryophyta</taxon>
        <taxon>Tracheophyta</taxon>
        <taxon>Spermatophyta</taxon>
        <taxon>Magnoliopsida</taxon>
        <taxon>eudicotyledons</taxon>
        <taxon>Gunneridae</taxon>
        <taxon>Pentapetalae</taxon>
        <taxon>asterids</taxon>
        <taxon>lamiids</taxon>
        <taxon>Lamiales</taxon>
        <taxon>Gesneriaceae</taxon>
        <taxon>Didymocarpoideae</taxon>
        <taxon>Trichosporeae</taxon>
        <taxon>Loxocarpinae</taxon>
        <taxon>Dorcoceras</taxon>
    </lineage>
</organism>
<dbReference type="OrthoDB" id="337575at2759"/>
<dbReference type="CDD" id="cd16531">
    <property type="entry name" value="RING-HC_RING1-like"/>
    <property type="match status" value="1"/>
</dbReference>
<dbReference type="GO" id="GO:0005634">
    <property type="term" value="C:nucleus"/>
    <property type="evidence" value="ECO:0007669"/>
    <property type="project" value="InterPro"/>
</dbReference>
<feature type="compositionally biased region" description="Low complexity" evidence="5">
    <location>
        <begin position="288"/>
        <end position="298"/>
    </location>
</feature>
<dbReference type="InterPro" id="IPR004333">
    <property type="entry name" value="SBP_dom"/>
</dbReference>
<dbReference type="InterPro" id="IPR001841">
    <property type="entry name" value="Znf_RING"/>
</dbReference>
<dbReference type="AlphaFoldDB" id="A0A2Z7D158"/>
<feature type="domain" description="SBP-type" evidence="7">
    <location>
        <begin position="66"/>
        <end position="143"/>
    </location>
</feature>
<accession>A0A2Z7D158</accession>
<dbReference type="Gene3D" id="3.30.40.10">
    <property type="entry name" value="Zinc/RING finger domain, C3HC4 (zinc finger)"/>
    <property type="match status" value="1"/>
</dbReference>
<feature type="region of interest" description="Disordered" evidence="5">
    <location>
        <begin position="277"/>
        <end position="376"/>
    </location>
</feature>
<keyword evidence="9" id="KW-1185">Reference proteome</keyword>
<dbReference type="InterPro" id="IPR013083">
    <property type="entry name" value="Znf_RING/FYVE/PHD"/>
</dbReference>
<gene>
    <name evidence="8" type="ORF">F511_08567</name>
</gene>
<dbReference type="Pfam" id="PF13923">
    <property type="entry name" value="zf-C3HC4_2"/>
    <property type="match status" value="1"/>
</dbReference>
<evidence type="ECO:0000256" key="2">
    <source>
        <dbReference type="ARBA" id="ARBA00022771"/>
    </source>
</evidence>
<evidence type="ECO:0000256" key="1">
    <source>
        <dbReference type="ARBA" id="ARBA00022723"/>
    </source>
</evidence>
<keyword evidence="3" id="KW-0862">Zinc</keyword>
<dbReference type="Pfam" id="PF03110">
    <property type="entry name" value="SBP"/>
    <property type="match status" value="1"/>
</dbReference>
<dbReference type="PROSITE" id="PS50089">
    <property type="entry name" value="ZF_RING_2"/>
    <property type="match status" value="1"/>
</dbReference>
<dbReference type="PROSITE" id="PS51141">
    <property type="entry name" value="ZF_SBP"/>
    <property type="match status" value="1"/>
</dbReference>
<proteinExistence type="predicted"/>
<dbReference type="PROSITE" id="PS00518">
    <property type="entry name" value="ZF_RING_1"/>
    <property type="match status" value="1"/>
</dbReference>
<dbReference type="PANTHER" id="PTHR46537">
    <property type="entry name" value="OS11G0578200 PROTEIN"/>
    <property type="match status" value="1"/>
</dbReference>